<accession>A0A9W6SGS5</accession>
<reference evidence="1" key="1">
    <citation type="submission" date="2023-03" db="EMBL/GenBank/DDBJ databases">
        <title>Actinorhabdospora filicis NBRC 111898.</title>
        <authorList>
            <person name="Ichikawa N."/>
            <person name="Sato H."/>
            <person name="Tonouchi N."/>
        </authorList>
    </citation>
    <scope>NUCLEOTIDE SEQUENCE</scope>
    <source>
        <strain evidence="1">NBRC 111898</strain>
    </source>
</reference>
<evidence type="ECO:0000313" key="1">
    <source>
        <dbReference type="EMBL" id="GLZ75702.1"/>
    </source>
</evidence>
<dbReference type="AlphaFoldDB" id="A0A9W6SGS5"/>
<keyword evidence="2" id="KW-1185">Reference proteome</keyword>
<dbReference type="RefSeq" id="WP_285660933.1">
    <property type="nucleotide sequence ID" value="NZ_BSTX01000001.1"/>
</dbReference>
<name>A0A9W6SGS5_9ACTN</name>
<dbReference type="EMBL" id="BSTX01000001">
    <property type="protein sequence ID" value="GLZ75702.1"/>
    <property type="molecule type" value="Genomic_DNA"/>
</dbReference>
<dbReference type="Proteomes" id="UP001165079">
    <property type="component" value="Unassembled WGS sequence"/>
</dbReference>
<comment type="caution">
    <text evidence="1">The sequence shown here is derived from an EMBL/GenBank/DDBJ whole genome shotgun (WGS) entry which is preliminary data.</text>
</comment>
<dbReference type="SUPFAM" id="SSF50969">
    <property type="entry name" value="YVTN repeat-like/Quinoprotein amine dehydrogenase"/>
    <property type="match status" value="1"/>
</dbReference>
<proteinExistence type="predicted"/>
<organism evidence="1 2">
    <name type="scientific">Actinorhabdospora filicis</name>
    <dbReference type="NCBI Taxonomy" id="1785913"/>
    <lineage>
        <taxon>Bacteria</taxon>
        <taxon>Bacillati</taxon>
        <taxon>Actinomycetota</taxon>
        <taxon>Actinomycetes</taxon>
        <taxon>Micromonosporales</taxon>
        <taxon>Micromonosporaceae</taxon>
        <taxon>Actinorhabdospora</taxon>
    </lineage>
</organism>
<dbReference type="InterPro" id="IPR011044">
    <property type="entry name" value="Quino_amine_DH_bsu"/>
</dbReference>
<protein>
    <submittedName>
        <fullName evidence="1">Uncharacterized protein</fullName>
    </submittedName>
</protein>
<sequence>MASDVIFAISRTTAVPEPAPTRVFSVEGQEMGATVLDLGPTSGDLATAVDHSTGDQWWITGDEVVSQRSGVHAGLSIPRGKRGLAFRRDGRGFFFSLEYPGRVFFFHSRNPGEPDAYRVDADFEPVDLAFDITGRALLLGARGELAEIADTAGPVWTVARAWTIDGEAESFTGLASAGEYLCVSGEDREGSFVTEIIFSGDRVTLEPPFDLGAVGYVADLGSLHLPDRLAPS</sequence>
<gene>
    <name evidence="1" type="ORF">Afil01_05090</name>
</gene>
<evidence type="ECO:0000313" key="2">
    <source>
        <dbReference type="Proteomes" id="UP001165079"/>
    </source>
</evidence>